<evidence type="ECO:0000313" key="3">
    <source>
        <dbReference type="Proteomes" id="UP000199410"/>
    </source>
</evidence>
<proteinExistence type="predicted"/>
<sequence length="110" mass="12598">MNLENLKVQLMSRIDTNDLLEVKKVERYIELLKLDKQCDEVLERDGSTIIIENGKQRFIKSHPAMTDKTKINTQLIALEKSFNFVDEGLPPAASTVEGKSKEEYSEDDLI</sequence>
<dbReference type="AlphaFoldDB" id="A0A1H9QIY3"/>
<dbReference type="Proteomes" id="UP000199410">
    <property type="component" value="Unassembled WGS sequence"/>
</dbReference>
<evidence type="ECO:0000313" key="2">
    <source>
        <dbReference type="EMBL" id="SER60414.1"/>
    </source>
</evidence>
<evidence type="ECO:0000256" key="1">
    <source>
        <dbReference type="SAM" id="MobiDB-lite"/>
    </source>
</evidence>
<dbReference type="EMBL" id="FOEL01000019">
    <property type="protein sequence ID" value="SER60414.1"/>
    <property type="molecule type" value="Genomic_DNA"/>
</dbReference>
<gene>
    <name evidence="2" type="ORF">SAMN02787113_04170</name>
</gene>
<dbReference type="RefSeq" id="WP_089987091.1">
    <property type="nucleotide sequence ID" value="NZ_FMVP01000021.1"/>
</dbReference>
<evidence type="ECO:0008006" key="4">
    <source>
        <dbReference type="Google" id="ProtNLM"/>
    </source>
</evidence>
<protein>
    <recommendedName>
        <fullName evidence="4">Terminase</fullName>
    </recommendedName>
</protein>
<name>A0A1H9QIY3_9BACI</name>
<accession>A0A1H9QIY3</accession>
<comment type="caution">
    <text evidence="2">The sequence shown here is derived from an EMBL/GenBank/DDBJ whole genome shotgun (WGS) entry which is preliminary data.</text>
</comment>
<feature type="region of interest" description="Disordered" evidence="1">
    <location>
        <begin position="89"/>
        <end position="110"/>
    </location>
</feature>
<organism evidence="2 3">
    <name type="scientific">Lysinibacillus fusiformis</name>
    <dbReference type="NCBI Taxonomy" id="28031"/>
    <lineage>
        <taxon>Bacteria</taxon>
        <taxon>Bacillati</taxon>
        <taxon>Bacillota</taxon>
        <taxon>Bacilli</taxon>
        <taxon>Bacillales</taxon>
        <taxon>Bacillaceae</taxon>
        <taxon>Lysinibacillus</taxon>
    </lineage>
</organism>
<reference evidence="2 3" key="1">
    <citation type="submission" date="2016-10" db="EMBL/GenBank/DDBJ databases">
        <authorList>
            <person name="Varghese N."/>
            <person name="Submissions S."/>
        </authorList>
    </citation>
    <scope>NUCLEOTIDE SEQUENCE [LARGE SCALE GENOMIC DNA]</scope>
    <source>
        <strain evidence="2 3">TC-13</strain>
    </source>
</reference>